<dbReference type="PANTHER" id="PTHR30137">
    <property type="entry name" value="LUCIFERASE-LIKE MONOOXYGENASE"/>
    <property type="match status" value="1"/>
</dbReference>
<protein>
    <submittedName>
        <fullName evidence="4">Oxidoreductase</fullName>
    </submittedName>
</protein>
<dbReference type="RefSeq" id="WP_020935126.1">
    <property type="nucleotide sequence ID" value="NC_021915.1"/>
</dbReference>
<gene>
    <name evidence="4" type="ORF">B841_08600</name>
</gene>
<dbReference type="Proteomes" id="UP000015388">
    <property type="component" value="Chromosome"/>
</dbReference>
<dbReference type="AlphaFoldDB" id="S5TKG2"/>
<dbReference type="OrthoDB" id="9776438at2"/>
<dbReference type="CDD" id="cd00347">
    <property type="entry name" value="Flavin_utilizing_monoxygenases"/>
    <property type="match status" value="1"/>
</dbReference>
<keyword evidence="2" id="KW-0503">Monooxygenase</keyword>
<accession>S5TKG2</accession>
<dbReference type="PATRIC" id="fig|1224163.3.peg.1728"/>
<evidence type="ECO:0000313" key="4">
    <source>
        <dbReference type="EMBL" id="AGS35193.1"/>
    </source>
</evidence>
<dbReference type="InterPro" id="IPR011251">
    <property type="entry name" value="Luciferase-like_dom"/>
</dbReference>
<dbReference type="EMBL" id="CP003924">
    <property type="protein sequence ID" value="AGS35193.1"/>
    <property type="molecule type" value="Genomic_DNA"/>
</dbReference>
<evidence type="ECO:0000259" key="3">
    <source>
        <dbReference type="Pfam" id="PF00296"/>
    </source>
</evidence>
<dbReference type="Gene3D" id="3.20.20.30">
    <property type="entry name" value="Luciferase-like domain"/>
    <property type="match status" value="1"/>
</dbReference>
<dbReference type="GO" id="GO:0005829">
    <property type="term" value="C:cytosol"/>
    <property type="evidence" value="ECO:0007669"/>
    <property type="project" value="TreeGrafter"/>
</dbReference>
<dbReference type="PANTHER" id="PTHR30137:SF8">
    <property type="entry name" value="BLR5498 PROTEIN"/>
    <property type="match status" value="1"/>
</dbReference>
<dbReference type="Pfam" id="PF00296">
    <property type="entry name" value="Bac_luciferase"/>
    <property type="match status" value="1"/>
</dbReference>
<reference evidence="4 5" key="1">
    <citation type="submission" date="2012-11" db="EMBL/GenBank/DDBJ databases">
        <title>The complete genome sequence of Corynebacterium maris Coryn-1 (=DSM 45190).</title>
        <authorList>
            <person name="Schaffert L."/>
            <person name="Albersmeier A."/>
            <person name="Kalinowski J."/>
            <person name="Ruckert C."/>
        </authorList>
    </citation>
    <scope>NUCLEOTIDE SEQUENCE [LARGE SCALE GENOMIC DNA]</scope>
    <source>
        <strain evidence="5">Coryn-1</strain>
    </source>
</reference>
<keyword evidence="1" id="KW-0560">Oxidoreductase</keyword>
<dbReference type="eggNOG" id="COG2141">
    <property type="taxonomic scope" value="Bacteria"/>
</dbReference>
<dbReference type="InterPro" id="IPR022290">
    <property type="entry name" value="LLM_Atu2307-like"/>
</dbReference>
<keyword evidence="5" id="KW-1185">Reference proteome</keyword>
<name>S5TKG2_9CORY</name>
<evidence type="ECO:0000313" key="5">
    <source>
        <dbReference type="Proteomes" id="UP000015388"/>
    </source>
</evidence>
<sequence length="354" mass="39547">MTQLIDPHAIEFGLDTFGDVQSDTDGNLLPHGQVIRNVVDEAVLADEVGIDVFGIGEHHREDYAVPSPDMLLANIAARTDNIKLTTSVIVLSSDDPVRVFERFSSLQALSNGRAEMTLGRGSFTESFPLFGYDLRDYEALFEEKLDLMAHILEADRTGGSVTWSGSTRAGLKDQKLYPPTETPLKAWVAVGGSPESVVRAARHKMPLMLAIIGGAPRRFRPFVDLYERANEQLGNERLPVGAHFYGFVAETDEEAQEKMYPYWDAVQRLVGKDRGWPAPTKHKFLHEVDRGAMHLGSVETVAQKTARSIRQLGLDRFVFKYSNGPIPHEYSMESIRLIGEQVIPRVREILAEEQ</sequence>
<evidence type="ECO:0000256" key="1">
    <source>
        <dbReference type="ARBA" id="ARBA00023002"/>
    </source>
</evidence>
<feature type="domain" description="Luciferase-like" evidence="3">
    <location>
        <begin position="28"/>
        <end position="315"/>
    </location>
</feature>
<organism evidence="4 5">
    <name type="scientific">Corynebacterium maris DSM 45190</name>
    <dbReference type="NCBI Taxonomy" id="1224163"/>
    <lineage>
        <taxon>Bacteria</taxon>
        <taxon>Bacillati</taxon>
        <taxon>Actinomycetota</taxon>
        <taxon>Actinomycetes</taxon>
        <taxon>Mycobacteriales</taxon>
        <taxon>Corynebacteriaceae</taxon>
        <taxon>Corynebacterium</taxon>
    </lineage>
</organism>
<dbReference type="InterPro" id="IPR036661">
    <property type="entry name" value="Luciferase-like_sf"/>
</dbReference>
<dbReference type="GO" id="GO:0004497">
    <property type="term" value="F:monooxygenase activity"/>
    <property type="evidence" value="ECO:0007669"/>
    <property type="project" value="UniProtKB-KW"/>
</dbReference>
<dbReference type="GO" id="GO:0016705">
    <property type="term" value="F:oxidoreductase activity, acting on paired donors, with incorporation or reduction of molecular oxygen"/>
    <property type="evidence" value="ECO:0007669"/>
    <property type="project" value="InterPro"/>
</dbReference>
<dbReference type="SUPFAM" id="SSF51679">
    <property type="entry name" value="Bacterial luciferase-like"/>
    <property type="match status" value="1"/>
</dbReference>
<dbReference type="InterPro" id="IPR050766">
    <property type="entry name" value="Bact_Lucif_Oxidored"/>
</dbReference>
<dbReference type="KEGG" id="cmd:B841_08600"/>
<dbReference type="STRING" id="1224163.B841_08600"/>
<dbReference type="HOGENOM" id="CLU_027853_8_0_11"/>
<dbReference type="NCBIfam" id="TIGR03858">
    <property type="entry name" value="LLM_2I7G"/>
    <property type="match status" value="1"/>
</dbReference>
<evidence type="ECO:0000256" key="2">
    <source>
        <dbReference type="ARBA" id="ARBA00023033"/>
    </source>
</evidence>
<proteinExistence type="predicted"/>